<keyword evidence="3" id="KW-1185">Reference proteome</keyword>
<dbReference type="RefSeq" id="XP_040722237.1">
    <property type="nucleotide sequence ID" value="XM_040870189.1"/>
</dbReference>
<dbReference type="AlphaFoldDB" id="A0A1Y2EWC6"/>
<evidence type="ECO:0000313" key="3">
    <source>
        <dbReference type="Proteomes" id="UP000193685"/>
    </source>
</evidence>
<name>A0A1Y2EWC6_PROLT</name>
<reference evidence="2 3" key="1">
    <citation type="submission" date="2016-07" db="EMBL/GenBank/DDBJ databases">
        <title>Pervasive Adenine N6-methylation of Active Genes in Fungi.</title>
        <authorList>
            <consortium name="DOE Joint Genome Institute"/>
            <person name="Mondo S.J."/>
            <person name="Dannebaum R.O."/>
            <person name="Kuo R.C."/>
            <person name="Labutti K."/>
            <person name="Haridas S."/>
            <person name="Kuo A."/>
            <person name="Salamov A."/>
            <person name="Ahrendt S.R."/>
            <person name="Lipzen A."/>
            <person name="Sullivan W."/>
            <person name="Andreopoulos W.B."/>
            <person name="Clum A."/>
            <person name="Lindquist E."/>
            <person name="Daum C."/>
            <person name="Ramamoorthy G.K."/>
            <person name="Gryganskyi A."/>
            <person name="Culley D."/>
            <person name="Magnuson J.K."/>
            <person name="James T.Y."/>
            <person name="O'Malley M.A."/>
            <person name="Stajich J.E."/>
            <person name="Spatafora J.W."/>
            <person name="Visel A."/>
            <person name="Grigoriev I.V."/>
        </authorList>
    </citation>
    <scope>NUCLEOTIDE SEQUENCE [LARGE SCALE GENOMIC DNA]</scope>
    <source>
        <strain evidence="2 3">12-1054</strain>
    </source>
</reference>
<evidence type="ECO:0000313" key="2">
    <source>
        <dbReference type="EMBL" id="ORY75125.1"/>
    </source>
</evidence>
<gene>
    <name evidence="2" type="ORF">BCR37DRAFT_384192</name>
</gene>
<proteinExistence type="predicted"/>
<sequence>MIKLPFILTFFALLALCLILPFLCGNVNTSSLSTTIFLLRLDTRRDRSVPQLFGAVTPAILQLGIWGGCTGSNVTGNPGYLIGTVACGNTQQAATTLTQLMDTFQLGSLATLANPSAFGNDVLTRLSAGNTLLEALSILAALVAATLSSTSVLVACCFPPRSRLTHTKHYGRVFWTRVPFFLSLTLTILLFATVLIAHISMGSLQRVLAPAPVELGITAFVLLWVAFFASLFALGGWIYHRKRLLSCDLV</sequence>
<keyword evidence="1" id="KW-0472">Membrane</keyword>
<keyword evidence="1" id="KW-0812">Transmembrane</keyword>
<dbReference type="GeneID" id="63786788"/>
<feature type="transmembrane region" description="Helical" evidence="1">
    <location>
        <begin position="135"/>
        <end position="158"/>
    </location>
</feature>
<protein>
    <submittedName>
        <fullName evidence="2">Uncharacterized protein</fullName>
    </submittedName>
</protein>
<comment type="caution">
    <text evidence="2">The sequence shown here is derived from an EMBL/GenBank/DDBJ whole genome shotgun (WGS) entry which is preliminary data.</text>
</comment>
<organism evidence="2 3">
    <name type="scientific">Protomyces lactucae-debilis</name>
    <dbReference type="NCBI Taxonomy" id="2754530"/>
    <lineage>
        <taxon>Eukaryota</taxon>
        <taxon>Fungi</taxon>
        <taxon>Dikarya</taxon>
        <taxon>Ascomycota</taxon>
        <taxon>Taphrinomycotina</taxon>
        <taxon>Taphrinomycetes</taxon>
        <taxon>Taphrinales</taxon>
        <taxon>Protomycetaceae</taxon>
        <taxon>Protomyces</taxon>
    </lineage>
</organism>
<evidence type="ECO:0000256" key="1">
    <source>
        <dbReference type="SAM" id="Phobius"/>
    </source>
</evidence>
<dbReference type="EMBL" id="MCFI01000027">
    <property type="protein sequence ID" value="ORY75125.1"/>
    <property type="molecule type" value="Genomic_DNA"/>
</dbReference>
<feature type="transmembrane region" description="Helical" evidence="1">
    <location>
        <begin position="219"/>
        <end position="239"/>
    </location>
</feature>
<feature type="transmembrane region" description="Helical" evidence="1">
    <location>
        <begin position="178"/>
        <end position="199"/>
    </location>
</feature>
<dbReference type="Proteomes" id="UP000193685">
    <property type="component" value="Unassembled WGS sequence"/>
</dbReference>
<keyword evidence="1" id="KW-1133">Transmembrane helix</keyword>
<accession>A0A1Y2EWC6</accession>